<dbReference type="AlphaFoldDB" id="A0A1Y6EJV6"/>
<sequence length="386" mass="44095">MKFEVIGIDYDSRINNFMVSARADYEWYLNKTQGSEENLEIQRDIIRGTKPYKNLRADLKMGCILPTIVLAARNIDILVTEKYDKNDGFISASKEDIEVLRRIIDEVTPKDVDIVDGLQRTNALRQTLEELDQDDRAEFLGRSLRLEIWINIAFFPLAYRMLLLNAGQRPMSMKHQIDILSGGLADDLQDLDGIEIIRMKDHKRRVKPGQFHLSTLAQAFQAWMQRSPNVDRTNLVVETMVVDEALESLGIDLSDNDDANQRDGFRQCVDWMLKLDRAVGDENNRFFGNDTVVLGFAAAIGFAHKNETLQDRLNSSMQKMIDEATNEKENPLGVLTFDQIRKSVDTKRSNVGEATRGLVFRAVREYIMQDGTSPMVDCWTQSASMM</sequence>
<dbReference type="Proteomes" id="UP000194469">
    <property type="component" value="Unassembled WGS sequence"/>
</dbReference>
<evidence type="ECO:0000313" key="2">
    <source>
        <dbReference type="Proteomes" id="UP000194469"/>
    </source>
</evidence>
<keyword evidence="2" id="KW-1185">Reference proteome</keyword>
<dbReference type="GeneID" id="303000650"/>
<protein>
    <recommendedName>
        <fullName evidence="3">DGQHR domain-containing protein</fullName>
    </recommendedName>
</protein>
<proteinExistence type="predicted"/>
<dbReference type="EMBL" id="FXWL01000001">
    <property type="protein sequence ID" value="SMQ61461.1"/>
    <property type="molecule type" value="Genomic_DNA"/>
</dbReference>
<gene>
    <name evidence="1" type="ORF">SAMN06295984_0569</name>
</gene>
<name>A0A1Y6EJV6_9SPHN</name>
<reference evidence="2" key="1">
    <citation type="submission" date="2017-04" db="EMBL/GenBank/DDBJ databases">
        <authorList>
            <person name="Varghese N."/>
            <person name="Submissions S."/>
        </authorList>
    </citation>
    <scope>NUCLEOTIDE SEQUENCE [LARGE SCALE GENOMIC DNA]</scope>
    <source>
        <strain evidence="2">UI2</strain>
    </source>
</reference>
<dbReference type="RefSeq" id="WP_086455938.1">
    <property type="nucleotide sequence ID" value="NZ_FXWL01000001.1"/>
</dbReference>
<organism evidence="1 2">
    <name type="scientific">Sphingopyxis terrae subsp. ummariensis</name>
    <dbReference type="NCBI Taxonomy" id="429001"/>
    <lineage>
        <taxon>Bacteria</taxon>
        <taxon>Pseudomonadati</taxon>
        <taxon>Pseudomonadota</taxon>
        <taxon>Alphaproteobacteria</taxon>
        <taxon>Sphingomonadales</taxon>
        <taxon>Sphingomonadaceae</taxon>
        <taxon>Sphingopyxis</taxon>
    </lineage>
</organism>
<evidence type="ECO:0008006" key="3">
    <source>
        <dbReference type="Google" id="ProtNLM"/>
    </source>
</evidence>
<accession>A0A1Y6EJV6</accession>
<evidence type="ECO:0000313" key="1">
    <source>
        <dbReference type="EMBL" id="SMQ61461.1"/>
    </source>
</evidence>